<evidence type="ECO:0000313" key="3">
    <source>
        <dbReference type="Proteomes" id="UP000034127"/>
    </source>
</evidence>
<comment type="caution">
    <text evidence="2">The sequence shown here is derived from an EMBL/GenBank/DDBJ whole genome shotgun (WGS) entry which is preliminary data.</text>
</comment>
<proteinExistence type="predicted"/>
<feature type="region of interest" description="Disordered" evidence="1">
    <location>
        <begin position="1"/>
        <end position="23"/>
    </location>
</feature>
<evidence type="ECO:0000256" key="1">
    <source>
        <dbReference type="SAM" id="MobiDB-lite"/>
    </source>
</evidence>
<dbReference type="EMBL" id="LBPX01000016">
    <property type="protein sequence ID" value="KKP67334.1"/>
    <property type="molecule type" value="Genomic_DNA"/>
</dbReference>
<feature type="compositionally biased region" description="Polar residues" evidence="1">
    <location>
        <begin position="11"/>
        <end position="21"/>
    </location>
</feature>
<organism evidence="2 3">
    <name type="scientific">Candidatus Roizmanbacteria bacterium GW2011_GWC2_35_12</name>
    <dbReference type="NCBI Taxonomy" id="1618485"/>
    <lineage>
        <taxon>Bacteria</taxon>
        <taxon>Candidatus Roizmaniibacteriota</taxon>
    </lineage>
</organism>
<protein>
    <submittedName>
        <fullName evidence="2">Uncharacterized protein</fullName>
    </submittedName>
</protein>
<reference evidence="2 3" key="1">
    <citation type="journal article" date="2015" name="Nature">
        <title>rRNA introns, odd ribosomes, and small enigmatic genomes across a large radiation of phyla.</title>
        <authorList>
            <person name="Brown C.T."/>
            <person name="Hug L.A."/>
            <person name="Thomas B.C."/>
            <person name="Sharon I."/>
            <person name="Castelle C.J."/>
            <person name="Singh A."/>
            <person name="Wilkins M.J."/>
            <person name="Williams K.H."/>
            <person name="Banfield J.F."/>
        </authorList>
    </citation>
    <scope>NUCLEOTIDE SEQUENCE [LARGE SCALE GENOMIC DNA]</scope>
</reference>
<gene>
    <name evidence="2" type="ORF">UR63_C0016G0013</name>
</gene>
<evidence type="ECO:0000313" key="2">
    <source>
        <dbReference type="EMBL" id="KKP67334.1"/>
    </source>
</evidence>
<name>A0A0G0BD43_9BACT</name>
<dbReference type="Proteomes" id="UP000034127">
    <property type="component" value="Unassembled WGS sequence"/>
</dbReference>
<sequence>MVEGLKHVQIHGSSRSQTPTLSERRSSFQKEAIKFLSKPGCVLAQKEDIVGAAMKKEHVLYKNSVVSFEVKIDSEFISLVESSGGELHLHLKSNLAQSGLTIEDLRPSKLEKAKKGDYKVTLKNVGPYEVKIPAGFSLPLGNPYGYKPAEPGAFDMTAEVENLKKVNKKNSGKNNKFKYIAETSEIGIRMEKVLVYPKGGKKIILDENFPRGTKRKELHEYLGIEEIEARKNDTFKTLCKRFGINAHTEDYVLIQTNGPIHYPEGQGVLMTGGAIDRGESYTLFDHGLSNLGQGTCIDW</sequence>
<dbReference type="AlphaFoldDB" id="A0A0G0BD43"/>
<accession>A0A0G0BD43</accession>